<dbReference type="GO" id="GO:0003676">
    <property type="term" value="F:nucleic acid binding"/>
    <property type="evidence" value="ECO:0007669"/>
    <property type="project" value="InterPro"/>
</dbReference>
<organism evidence="1 2">
    <name type="scientific">Acrobeloides nanus</name>
    <dbReference type="NCBI Taxonomy" id="290746"/>
    <lineage>
        <taxon>Eukaryota</taxon>
        <taxon>Metazoa</taxon>
        <taxon>Ecdysozoa</taxon>
        <taxon>Nematoda</taxon>
        <taxon>Chromadorea</taxon>
        <taxon>Rhabditida</taxon>
        <taxon>Tylenchina</taxon>
        <taxon>Cephalobomorpha</taxon>
        <taxon>Cephaloboidea</taxon>
        <taxon>Cephalobidae</taxon>
        <taxon>Acrobeloides</taxon>
    </lineage>
</organism>
<sequence length="122" mass="14373">MNDALKQRRPWKGQRTRPVYLLHDNAKPHTAKLTQETINGLSWNIVPHAAYSPDLAPSGYYLFRSLEHFLREKSFKNRGEVENALVTFFNSKTEKWYRDGIHELPERWARCIASKGDYFHPD</sequence>
<reference evidence="2" key="1">
    <citation type="submission" date="2022-11" db="UniProtKB">
        <authorList>
            <consortium name="WormBaseParasite"/>
        </authorList>
    </citation>
    <scope>IDENTIFICATION</scope>
</reference>
<dbReference type="AlphaFoldDB" id="A0A914EDK7"/>
<proteinExistence type="predicted"/>
<accession>A0A914EDK7</accession>
<dbReference type="InterPro" id="IPR052709">
    <property type="entry name" value="Transposase-MT_Hybrid"/>
</dbReference>
<dbReference type="Proteomes" id="UP000887540">
    <property type="component" value="Unplaced"/>
</dbReference>
<keyword evidence="1" id="KW-1185">Reference proteome</keyword>
<dbReference type="PANTHER" id="PTHR46060">
    <property type="entry name" value="MARINER MOS1 TRANSPOSASE-LIKE PROTEIN"/>
    <property type="match status" value="1"/>
</dbReference>
<dbReference type="PANTHER" id="PTHR46060:SF1">
    <property type="entry name" value="MARINER MOS1 TRANSPOSASE-LIKE PROTEIN"/>
    <property type="match status" value="1"/>
</dbReference>
<evidence type="ECO:0000313" key="1">
    <source>
        <dbReference type="Proteomes" id="UP000887540"/>
    </source>
</evidence>
<dbReference type="Gene3D" id="3.30.420.10">
    <property type="entry name" value="Ribonuclease H-like superfamily/Ribonuclease H"/>
    <property type="match status" value="1"/>
</dbReference>
<protein>
    <submittedName>
        <fullName evidence="2">Transposase</fullName>
    </submittedName>
</protein>
<dbReference type="WBParaSite" id="ACRNAN_scaffold7472.g6535.t1">
    <property type="protein sequence ID" value="ACRNAN_scaffold7472.g6535.t1"/>
    <property type="gene ID" value="ACRNAN_scaffold7472.g6535"/>
</dbReference>
<dbReference type="InterPro" id="IPR036397">
    <property type="entry name" value="RNaseH_sf"/>
</dbReference>
<name>A0A914EDK7_9BILA</name>
<evidence type="ECO:0000313" key="2">
    <source>
        <dbReference type="WBParaSite" id="ACRNAN_scaffold7472.g6535.t1"/>
    </source>
</evidence>